<organism evidence="1 2">
    <name type="scientific">Aquimarina litoralis</name>
    <dbReference type="NCBI Taxonomy" id="584605"/>
    <lineage>
        <taxon>Bacteria</taxon>
        <taxon>Pseudomonadati</taxon>
        <taxon>Bacteroidota</taxon>
        <taxon>Flavobacteriia</taxon>
        <taxon>Flavobacteriales</taxon>
        <taxon>Flavobacteriaceae</taxon>
        <taxon>Aquimarina</taxon>
    </lineage>
</organism>
<evidence type="ECO:0000313" key="1">
    <source>
        <dbReference type="EMBL" id="GAA0718346.1"/>
    </source>
</evidence>
<dbReference type="EMBL" id="BAAAGE010000001">
    <property type="protein sequence ID" value="GAA0718346.1"/>
    <property type="molecule type" value="Genomic_DNA"/>
</dbReference>
<dbReference type="Proteomes" id="UP001501758">
    <property type="component" value="Unassembled WGS sequence"/>
</dbReference>
<dbReference type="RefSeq" id="WP_343911837.1">
    <property type="nucleotide sequence ID" value="NZ_BAAAGE010000001.1"/>
</dbReference>
<comment type="caution">
    <text evidence="1">The sequence shown here is derived from an EMBL/GenBank/DDBJ whole genome shotgun (WGS) entry which is preliminary data.</text>
</comment>
<proteinExistence type="predicted"/>
<keyword evidence="2" id="KW-1185">Reference proteome</keyword>
<evidence type="ECO:0000313" key="2">
    <source>
        <dbReference type="Proteomes" id="UP001501758"/>
    </source>
</evidence>
<gene>
    <name evidence="1" type="ORF">GCM10009430_16330</name>
</gene>
<sequence length="143" mass="16797">MEKGCKIADAMNTYNLALSIVKSKGYKIFVLPHANEENFDFWAIKGTRQFAGGDPLRLLGLISIWENTGDDWQKHMPEEDIYDQILSRAFPDSAEDFDQLTKEDFNQLVIDYKIFFHEILDKKFPEDPTRQEMFDLIDSFYKE</sequence>
<accession>A0ABP3TUT2</accession>
<protein>
    <submittedName>
        <fullName evidence="1">Uncharacterized protein</fullName>
    </submittedName>
</protein>
<name>A0ABP3TUT2_9FLAO</name>
<reference evidence="2" key="1">
    <citation type="journal article" date="2019" name="Int. J. Syst. Evol. Microbiol.">
        <title>The Global Catalogue of Microorganisms (GCM) 10K type strain sequencing project: providing services to taxonomists for standard genome sequencing and annotation.</title>
        <authorList>
            <consortium name="The Broad Institute Genomics Platform"/>
            <consortium name="The Broad Institute Genome Sequencing Center for Infectious Disease"/>
            <person name="Wu L."/>
            <person name="Ma J."/>
        </authorList>
    </citation>
    <scope>NUCLEOTIDE SEQUENCE [LARGE SCALE GENOMIC DNA]</scope>
    <source>
        <strain evidence="2">JCM 15974</strain>
    </source>
</reference>